<dbReference type="InterPro" id="IPR053930">
    <property type="entry name" value="RapZ-like_N"/>
</dbReference>
<comment type="caution">
    <text evidence="7">The sequence shown here is derived from an EMBL/GenBank/DDBJ whole genome shotgun (WGS) entry which is preliminary data.</text>
</comment>
<name>A0ABP2HSG6_9BACT</name>
<dbReference type="PANTHER" id="PTHR30448">
    <property type="entry name" value="RNASE ADAPTER PROTEIN RAPZ"/>
    <property type="match status" value="1"/>
</dbReference>
<dbReference type="InterPro" id="IPR005337">
    <property type="entry name" value="RapZ-like"/>
</dbReference>
<proteinExistence type="inferred from homology"/>
<evidence type="ECO:0000313" key="8">
    <source>
        <dbReference type="Proteomes" id="UP000006462"/>
    </source>
</evidence>
<evidence type="ECO:0000256" key="4">
    <source>
        <dbReference type="HAMAP-Rule" id="MF_00636"/>
    </source>
</evidence>
<dbReference type="PIRSF" id="PIRSF005052">
    <property type="entry name" value="P-loopkin"/>
    <property type="match status" value="1"/>
</dbReference>
<evidence type="ECO:0008006" key="9">
    <source>
        <dbReference type="Google" id="ProtNLM"/>
    </source>
</evidence>
<dbReference type="HAMAP" id="MF_00636">
    <property type="entry name" value="RapZ_like"/>
    <property type="match status" value="1"/>
</dbReference>
<reference evidence="7 8" key="1">
    <citation type="submission" date="2009-12" db="EMBL/GenBank/DDBJ databases">
        <authorList>
            <person name="Shrivastava S."/>
            <person name="Madupu R."/>
            <person name="Durkin A.S."/>
            <person name="Torralba M."/>
            <person name="Methe B."/>
            <person name="Sutton G.G."/>
            <person name="Strausberg R.L."/>
            <person name="Nelson K.E."/>
        </authorList>
    </citation>
    <scope>NUCLEOTIDE SEQUENCE [LARGE SCALE GENOMIC DNA]</scope>
    <source>
        <strain evidence="7 8">W5455</strain>
    </source>
</reference>
<keyword evidence="3 4" id="KW-0342">GTP-binding</keyword>
<dbReference type="InterPro" id="IPR027417">
    <property type="entry name" value="P-loop_NTPase"/>
</dbReference>
<dbReference type="PANTHER" id="PTHR30448:SF0">
    <property type="entry name" value="RNASE ADAPTER PROTEIN RAPZ"/>
    <property type="match status" value="1"/>
</dbReference>
<protein>
    <recommendedName>
        <fullName evidence="9">Nucleotide-binding protein</fullName>
    </recommendedName>
</protein>
<evidence type="ECO:0000256" key="1">
    <source>
        <dbReference type="ARBA" id="ARBA00022741"/>
    </source>
</evidence>
<sequence length="300" mass="33520">MSGKTMLPKKLLIITGLSGSGKSSALHLLEDQGFFTVDNIPVGMLPELIGILSQHPKALENGVAAVIDVRSLDLPDCLPRVLDDLKQKGVNVQILFLEASEDVLLRRYSLTRRRHPLGFMNSLLEGIGLERKQLAQFRRIADRIIDTSALSSAQLRAEIFSILARNPAGLQVTVSSFGFKYGVALDADFVLDVRFLVNPYYVETLKHLSGRDEPVQKYIYNDPMASSFLHQSLELFESIIPVYHFSGKNYLQIAIGCTGGRHRSVFAAEWLGERLGRIDGVDCRIKHRDLERDERGGRES</sequence>
<dbReference type="NCBIfam" id="NF003828">
    <property type="entry name" value="PRK05416.1"/>
    <property type="match status" value="1"/>
</dbReference>
<dbReference type="Proteomes" id="UP000006462">
    <property type="component" value="Unassembled WGS sequence"/>
</dbReference>
<keyword evidence="2 4" id="KW-0067">ATP-binding</keyword>
<evidence type="ECO:0000259" key="5">
    <source>
        <dbReference type="Pfam" id="PF03668"/>
    </source>
</evidence>
<evidence type="ECO:0000313" key="7">
    <source>
        <dbReference type="EMBL" id="EFB90243.1"/>
    </source>
</evidence>
<keyword evidence="1 4" id="KW-0547">Nucleotide-binding</keyword>
<organism evidence="7 8">
    <name type="scientific">Pyramidobacter piscolens W5455</name>
    <dbReference type="NCBI Taxonomy" id="352165"/>
    <lineage>
        <taxon>Bacteria</taxon>
        <taxon>Thermotogati</taxon>
        <taxon>Synergistota</taxon>
        <taxon>Synergistia</taxon>
        <taxon>Synergistales</taxon>
        <taxon>Dethiosulfovibrionaceae</taxon>
        <taxon>Pyramidobacter</taxon>
    </lineage>
</organism>
<feature type="binding site" evidence="4">
    <location>
        <begin position="16"/>
        <end position="23"/>
    </location>
    <ligand>
        <name>ATP</name>
        <dbReference type="ChEBI" id="CHEBI:30616"/>
    </ligand>
</feature>
<dbReference type="Pfam" id="PF03668">
    <property type="entry name" value="RapZ-like_N"/>
    <property type="match status" value="1"/>
</dbReference>
<evidence type="ECO:0000256" key="2">
    <source>
        <dbReference type="ARBA" id="ARBA00022840"/>
    </source>
</evidence>
<feature type="binding site" evidence="4">
    <location>
        <begin position="68"/>
        <end position="71"/>
    </location>
    <ligand>
        <name>GTP</name>
        <dbReference type="ChEBI" id="CHEBI:37565"/>
    </ligand>
</feature>
<gene>
    <name evidence="7" type="ORF">HMPREF7215_2715</name>
</gene>
<evidence type="ECO:0000259" key="6">
    <source>
        <dbReference type="Pfam" id="PF22740"/>
    </source>
</evidence>
<dbReference type="Pfam" id="PF22740">
    <property type="entry name" value="PapZ_C"/>
    <property type="match status" value="1"/>
</dbReference>
<dbReference type="Gene3D" id="3.40.50.300">
    <property type="entry name" value="P-loop containing nucleotide triphosphate hydrolases"/>
    <property type="match status" value="1"/>
</dbReference>
<feature type="domain" description="RapZ-like N-terminal" evidence="5">
    <location>
        <begin position="10"/>
        <end position="164"/>
    </location>
</feature>
<keyword evidence="8" id="KW-1185">Reference proteome</keyword>
<accession>A0ABP2HSG6</accession>
<dbReference type="SUPFAM" id="SSF52540">
    <property type="entry name" value="P-loop containing nucleoside triphosphate hydrolases"/>
    <property type="match status" value="1"/>
</dbReference>
<feature type="domain" description="RapZ C-terminal" evidence="6">
    <location>
        <begin position="170"/>
        <end position="291"/>
    </location>
</feature>
<dbReference type="InterPro" id="IPR053931">
    <property type="entry name" value="RapZ_C"/>
</dbReference>
<evidence type="ECO:0000256" key="3">
    <source>
        <dbReference type="ARBA" id="ARBA00023134"/>
    </source>
</evidence>
<dbReference type="EMBL" id="ADFP01000090">
    <property type="protein sequence ID" value="EFB90243.1"/>
    <property type="molecule type" value="Genomic_DNA"/>
</dbReference>